<sequence>MLHGWRWNTLLSYNAGVKKFLRFKKVTSNKPSNLLASSKDHTHLIGWDARSVGGPMANDIYA</sequence>
<reference evidence="1 2" key="3">
    <citation type="journal article" date="2022" name="Microbiol. Spectr.">
        <title>Folding features and dynamics of 3D genome architecture in plant fungal pathogens.</title>
        <authorList>
            <person name="Xia C."/>
        </authorList>
    </citation>
    <scope>NUCLEOTIDE SEQUENCE [LARGE SCALE GENOMIC DNA]</scope>
    <source>
        <strain evidence="1 2">93-210</strain>
    </source>
</reference>
<evidence type="ECO:0000313" key="2">
    <source>
        <dbReference type="Proteomes" id="UP001060170"/>
    </source>
</evidence>
<protein>
    <submittedName>
        <fullName evidence="1">Uncharacterized protein</fullName>
    </submittedName>
</protein>
<reference evidence="2" key="1">
    <citation type="journal article" date="2018" name="BMC Genomics">
        <title>Genomic insights into host adaptation between the wheat stripe rust pathogen (Puccinia striiformis f. sp. tritici) and the barley stripe rust pathogen (Puccinia striiformis f. sp. hordei).</title>
        <authorList>
            <person name="Xia C."/>
            <person name="Wang M."/>
            <person name="Yin C."/>
            <person name="Cornejo O.E."/>
            <person name="Hulbert S.H."/>
            <person name="Chen X."/>
        </authorList>
    </citation>
    <scope>NUCLEOTIDE SEQUENCE [LARGE SCALE GENOMIC DNA]</scope>
    <source>
        <strain evidence="2">93-210</strain>
    </source>
</reference>
<reference evidence="2" key="2">
    <citation type="journal article" date="2018" name="Mol. Plant Microbe Interact.">
        <title>Genome sequence resources for the wheat stripe rust pathogen (Puccinia striiformis f. sp. tritici) and the barley stripe rust pathogen (Puccinia striiformis f. sp. hordei).</title>
        <authorList>
            <person name="Xia C."/>
            <person name="Wang M."/>
            <person name="Yin C."/>
            <person name="Cornejo O.E."/>
            <person name="Hulbert S.H."/>
            <person name="Chen X."/>
        </authorList>
    </citation>
    <scope>NUCLEOTIDE SEQUENCE [LARGE SCALE GENOMIC DNA]</scope>
    <source>
        <strain evidence="2">93-210</strain>
    </source>
</reference>
<organism evidence="1 2">
    <name type="scientific">Puccinia striiformis f. sp. tritici</name>
    <dbReference type="NCBI Taxonomy" id="168172"/>
    <lineage>
        <taxon>Eukaryota</taxon>
        <taxon>Fungi</taxon>
        <taxon>Dikarya</taxon>
        <taxon>Basidiomycota</taxon>
        <taxon>Pucciniomycotina</taxon>
        <taxon>Pucciniomycetes</taxon>
        <taxon>Pucciniales</taxon>
        <taxon>Pucciniaceae</taxon>
        <taxon>Puccinia</taxon>
    </lineage>
</organism>
<accession>A0ACC0E3F4</accession>
<proteinExistence type="predicted"/>
<evidence type="ECO:0000313" key="1">
    <source>
        <dbReference type="EMBL" id="KAI7943921.1"/>
    </source>
</evidence>
<keyword evidence="2" id="KW-1185">Reference proteome</keyword>
<name>A0ACC0E3F4_9BASI</name>
<comment type="caution">
    <text evidence="1">The sequence shown here is derived from an EMBL/GenBank/DDBJ whole genome shotgun (WGS) entry which is preliminary data.</text>
</comment>
<dbReference type="EMBL" id="CM045875">
    <property type="protein sequence ID" value="KAI7943921.1"/>
    <property type="molecule type" value="Genomic_DNA"/>
</dbReference>
<dbReference type="Proteomes" id="UP001060170">
    <property type="component" value="Chromosome 11"/>
</dbReference>
<gene>
    <name evidence="1" type="ORF">MJO28_011449</name>
</gene>